<accession>A0ACB9ZB78</accession>
<proteinExistence type="predicted"/>
<dbReference type="EMBL" id="MU393435">
    <property type="protein sequence ID" value="KAI4868883.1"/>
    <property type="molecule type" value="Genomic_DNA"/>
</dbReference>
<sequence>MAPAMTLAGLPLEVFLQIISDETLSHRDWKALRLACPGWANHVAYLLFRRISISRLLEDRRKFVRIFRTPRLAQHVRQLVWYELDLEIWTPQWWYDDLFDLFMTKLMENAAEDTNLFWLPRGLTDDTVKSFSRIFADSLKMMPNLRMFISCAMPGDRVFDYCGYPLQAGLYLAKQTTSKNVGVGGNDGFFQYMLPELKRHPEIKSLHWADEGADTSLHRLFFASTPDFSALTSIELCISNSEETSLGRLAQCLYDAKDLRNLSLCFEMASPEPGQQLIKELCLRDEWPHLTSLQLGGTQPPWDDLGPFCRRHYKRLRHLALVMCQVTIPDLVLLRGQPSEEGEPSRDRPDLQLDSITIRSDDDEFARLLSQEYILPFINRTSPQIVSAGGHVIQNDTPDEIRTEISIYDHRTCSTAAYFDSKLEGFHHAYDDTALMEIASEWDSEEESEEDGSNGEFKDSQEKTYWAWGKLNSRDSDTYYWRVDDAASADAETTFWEFTNRDGLHAYGEDPLDYFDDWDGDAGDVAAPTPYCEELQAFSETRWRRNNAPSEGWPKRPPPGVEAYQYDDNNPWMAAKLYQLWSLD</sequence>
<name>A0ACB9ZB78_9PEZI</name>
<dbReference type="Proteomes" id="UP001497700">
    <property type="component" value="Unassembled WGS sequence"/>
</dbReference>
<organism evidence="1 2">
    <name type="scientific">Hypoxylon rubiginosum</name>
    <dbReference type="NCBI Taxonomy" id="110542"/>
    <lineage>
        <taxon>Eukaryota</taxon>
        <taxon>Fungi</taxon>
        <taxon>Dikarya</taxon>
        <taxon>Ascomycota</taxon>
        <taxon>Pezizomycotina</taxon>
        <taxon>Sordariomycetes</taxon>
        <taxon>Xylariomycetidae</taxon>
        <taxon>Xylariales</taxon>
        <taxon>Hypoxylaceae</taxon>
        <taxon>Hypoxylon</taxon>
    </lineage>
</organism>
<comment type="caution">
    <text evidence="1">The sequence shown here is derived from an EMBL/GenBank/DDBJ whole genome shotgun (WGS) entry which is preliminary data.</text>
</comment>
<gene>
    <name evidence="1" type="ORF">F4820DRAFT_444796</name>
</gene>
<reference evidence="1 2" key="1">
    <citation type="journal article" date="2022" name="New Phytol.">
        <title>Ecological generalism drives hyperdiversity of secondary metabolite gene clusters in xylarialean endophytes.</title>
        <authorList>
            <person name="Franco M.E.E."/>
            <person name="Wisecaver J.H."/>
            <person name="Arnold A.E."/>
            <person name="Ju Y.M."/>
            <person name="Slot J.C."/>
            <person name="Ahrendt S."/>
            <person name="Moore L.P."/>
            <person name="Eastman K.E."/>
            <person name="Scott K."/>
            <person name="Konkel Z."/>
            <person name="Mondo S.J."/>
            <person name="Kuo A."/>
            <person name="Hayes R.D."/>
            <person name="Haridas S."/>
            <person name="Andreopoulos B."/>
            <person name="Riley R."/>
            <person name="LaButti K."/>
            <person name="Pangilinan J."/>
            <person name="Lipzen A."/>
            <person name="Amirebrahimi M."/>
            <person name="Yan J."/>
            <person name="Adam C."/>
            <person name="Keymanesh K."/>
            <person name="Ng V."/>
            <person name="Louie K."/>
            <person name="Northen T."/>
            <person name="Drula E."/>
            <person name="Henrissat B."/>
            <person name="Hsieh H.M."/>
            <person name="Youens-Clark K."/>
            <person name="Lutzoni F."/>
            <person name="Miadlikowska J."/>
            <person name="Eastwood D.C."/>
            <person name="Hamelin R.C."/>
            <person name="Grigoriev I.V."/>
            <person name="U'Ren J.M."/>
        </authorList>
    </citation>
    <scope>NUCLEOTIDE SEQUENCE [LARGE SCALE GENOMIC DNA]</scope>
    <source>
        <strain evidence="1 2">CBS 119005</strain>
    </source>
</reference>
<evidence type="ECO:0000313" key="1">
    <source>
        <dbReference type="EMBL" id="KAI4868883.1"/>
    </source>
</evidence>
<keyword evidence="2" id="KW-1185">Reference proteome</keyword>
<evidence type="ECO:0000313" key="2">
    <source>
        <dbReference type="Proteomes" id="UP001497700"/>
    </source>
</evidence>
<protein>
    <submittedName>
        <fullName evidence="1">Uncharacterized protein</fullName>
    </submittedName>
</protein>